<reference evidence="6 7" key="1">
    <citation type="submission" date="2018-10" db="EMBL/GenBank/DDBJ databases">
        <title>Genomic Encyclopedia of Type Strains, Phase IV (KMG-IV): sequencing the most valuable type-strain genomes for metagenomic binning, comparative biology and taxonomic classification.</title>
        <authorList>
            <person name="Goeker M."/>
        </authorList>
    </citation>
    <scope>NUCLEOTIDE SEQUENCE [LARGE SCALE GENOMIC DNA]</scope>
    <source>
        <strain evidence="6 7">DSM 3303</strain>
    </source>
</reference>
<dbReference type="EMBL" id="RBID01000017">
    <property type="protein sequence ID" value="RKQ55547.1"/>
    <property type="molecule type" value="Genomic_DNA"/>
</dbReference>
<dbReference type="InterPro" id="IPR036388">
    <property type="entry name" value="WH-like_DNA-bd_sf"/>
</dbReference>
<evidence type="ECO:0000313" key="7">
    <source>
        <dbReference type="Proteomes" id="UP000279384"/>
    </source>
</evidence>
<keyword evidence="3" id="KW-0804">Transcription</keyword>
<dbReference type="Pfam" id="PF01614">
    <property type="entry name" value="IclR_C"/>
    <property type="match status" value="1"/>
</dbReference>
<evidence type="ECO:0000256" key="2">
    <source>
        <dbReference type="ARBA" id="ARBA00023125"/>
    </source>
</evidence>
<dbReference type="InterPro" id="IPR029016">
    <property type="entry name" value="GAF-like_dom_sf"/>
</dbReference>
<dbReference type="PANTHER" id="PTHR30136">
    <property type="entry name" value="HELIX-TURN-HELIX TRANSCRIPTIONAL REGULATOR, ICLR FAMILY"/>
    <property type="match status" value="1"/>
</dbReference>
<dbReference type="PANTHER" id="PTHR30136:SF8">
    <property type="entry name" value="TRANSCRIPTIONAL REGULATORY PROTEIN"/>
    <property type="match status" value="1"/>
</dbReference>
<evidence type="ECO:0000259" key="5">
    <source>
        <dbReference type="PROSITE" id="PS51078"/>
    </source>
</evidence>
<dbReference type="InterPro" id="IPR050707">
    <property type="entry name" value="HTH_MetabolicPath_Reg"/>
</dbReference>
<dbReference type="RefSeq" id="WP_120811804.1">
    <property type="nucleotide sequence ID" value="NZ_RBID01000017.1"/>
</dbReference>
<name>A0A495B3K2_VOGIN</name>
<dbReference type="AlphaFoldDB" id="A0A495B3K2"/>
<dbReference type="PROSITE" id="PS51078">
    <property type="entry name" value="ICLR_ED"/>
    <property type="match status" value="1"/>
</dbReference>
<feature type="domain" description="HTH iclR-type" evidence="4">
    <location>
        <begin position="8"/>
        <end position="70"/>
    </location>
</feature>
<dbReference type="PROSITE" id="PS51077">
    <property type="entry name" value="HTH_ICLR"/>
    <property type="match status" value="1"/>
</dbReference>
<dbReference type="GO" id="GO:0003700">
    <property type="term" value="F:DNA-binding transcription factor activity"/>
    <property type="evidence" value="ECO:0007669"/>
    <property type="project" value="TreeGrafter"/>
</dbReference>
<dbReference type="SUPFAM" id="SSF55781">
    <property type="entry name" value="GAF domain-like"/>
    <property type="match status" value="1"/>
</dbReference>
<dbReference type="Proteomes" id="UP000279384">
    <property type="component" value="Unassembled WGS sequence"/>
</dbReference>
<dbReference type="GO" id="GO:0003677">
    <property type="term" value="F:DNA binding"/>
    <property type="evidence" value="ECO:0007669"/>
    <property type="project" value="UniProtKB-KW"/>
</dbReference>
<dbReference type="SUPFAM" id="SSF46785">
    <property type="entry name" value="Winged helix' DNA-binding domain"/>
    <property type="match status" value="1"/>
</dbReference>
<accession>A0A495B3K2</accession>
<evidence type="ECO:0000256" key="1">
    <source>
        <dbReference type="ARBA" id="ARBA00023015"/>
    </source>
</evidence>
<dbReference type="InterPro" id="IPR005471">
    <property type="entry name" value="Tscrpt_reg_IclR_N"/>
</dbReference>
<dbReference type="Gene3D" id="3.30.450.40">
    <property type="match status" value="1"/>
</dbReference>
<dbReference type="Gene3D" id="1.10.10.10">
    <property type="entry name" value="Winged helix-like DNA-binding domain superfamily/Winged helix DNA-binding domain"/>
    <property type="match status" value="1"/>
</dbReference>
<dbReference type="GO" id="GO:0045892">
    <property type="term" value="P:negative regulation of DNA-templated transcription"/>
    <property type="evidence" value="ECO:0007669"/>
    <property type="project" value="TreeGrafter"/>
</dbReference>
<organism evidence="6 7">
    <name type="scientific">Vogesella indigofera</name>
    <name type="common">Pseudomonas indigofera</name>
    <dbReference type="NCBI Taxonomy" id="45465"/>
    <lineage>
        <taxon>Bacteria</taxon>
        <taxon>Pseudomonadati</taxon>
        <taxon>Pseudomonadota</taxon>
        <taxon>Betaproteobacteria</taxon>
        <taxon>Neisseriales</taxon>
        <taxon>Chromobacteriaceae</taxon>
        <taxon>Vogesella</taxon>
    </lineage>
</organism>
<evidence type="ECO:0000259" key="4">
    <source>
        <dbReference type="PROSITE" id="PS51077"/>
    </source>
</evidence>
<feature type="domain" description="IclR-ED" evidence="5">
    <location>
        <begin position="71"/>
        <end position="252"/>
    </location>
</feature>
<keyword evidence="2" id="KW-0238">DNA-binding</keyword>
<comment type="caution">
    <text evidence="6">The sequence shown here is derived from an EMBL/GenBank/DDBJ whole genome shotgun (WGS) entry which is preliminary data.</text>
</comment>
<sequence>MEKDRRGIQSIEVGGSLLQTLVRHGAPMMLKDLAGEAGMPAAKAHPYLVSFGKLGLIEQDAGSGLYKLGPFALQMGLVALHELDAVKIATERAAALSLDIQQNVALAVWGNHGPTVVRIQECNRVVHINMRTGTVMSLLDSATGKVFAAYLPPRLTEEMIASEMAARQAGIEEQAAFQSALQRVRERGMARAVGYPLPGINAFSVPVFDHAGQLALVMTTLGPAATFSSDWNGVIAQRLRSAAADISAQIGYRG</sequence>
<keyword evidence="1" id="KW-0805">Transcription regulation</keyword>
<dbReference type="Pfam" id="PF09339">
    <property type="entry name" value="HTH_IclR"/>
    <property type="match status" value="1"/>
</dbReference>
<dbReference type="InterPro" id="IPR036390">
    <property type="entry name" value="WH_DNA-bd_sf"/>
</dbReference>
<evidence type="ECO:0000256" key="3">
    <source>
        <dbReference type="ARBA" id="ARBA00023163"/>
    </source>
</evidence>
<dbReference type="SMART" id="SM00346">
    <property type="entry name" value="HTH_ICLR"/>
    <property type="match status" value="1"/>
</dbReference>
<evidence type="ECO:0000313" key="6">
    <source>
        <dbReference type="EMBL" id="RKQ55547.1"/>
    </source>
</evidence>
<protein>
    <submittedName>
        <fullName evidence="6">IclR family transcriptional regulator</fullName>
    </submittedName>
</protein>
<proteinExistence type="predicted"/>
<gene>
    <name evidence="6" type="ORF">C8E02_2934</name>
</gene>
<dbReference type="InterPro" id="IPR014757">
    <property type="entry name" value="Tscrpt_reg_IclR_C"/>
</dbReference>